<keyword evidence="1" id="KW-0472">Membrane</keyword>
<dbReference type="AlphaFoldDB" id="Q6CL63"/>
<dbReference type="EMBL" id="CR382126">
    <property type="protein sequence ID" value="CAG98034.1"/>
    <property type="molecule type" value="Genomic_DNA"/>
</dbReference>
<dbReference type="HOGENOM" id="CLU_043838_0_1_1"/>
<evidence type="ECO:0000256" key="1">
    <source>
        <dbReference type="SAM" id="Phobius"/>
    </source>
</evidence>
<dbReference type="PANTHER" id="PTHR28062">
    <property type="entry name" value="K+-H+ EXCHANGE-LIKE PROTEIN"/>
    <property type="match status" value="1"/>
</dbReference>
<keyword evidence="3" id="KW-1185">Reference proteome</keyword>
<dbReference type="GO" id="GO:1902600">
    <property type="term" value="P:proton transmembrane transport"/>
    <property type="evidence" value="ECO:0007669"/>
    <property type="project" value="TreeGrafter"/>
</dbReference>
<accession>Q6CL63</accession>
<evidence type="ECO:0000313" key="2">
    <source>
        <dbReference type="EMBL" id="CAG98034.1"/>
    </source>
</evidence>
<dbReference type="Proteomes" id="UP000000598">
    <property type="component" value="Chromosome F"/>
</dbReference>
<dbReference type="eggNOG" id="KOG4539">
    <property type="taxonomic scope" value="Eukaryota"/>
</dbReference>
<gene>
    <name evidence="2" type="ORF">KLLA0_F05423g</name>
</gene>
<name>Q6CL63_KLULA</name>
<dbReference type="PANTHER" id="PTHR28062:SF1">
    <property type="entry name" value="TRANSMEMBRANE PROTEIN"/>
    <property type="match status" value="1"/>
</dbReference>
<dbReference type="KEGG" id="kla:KLLA0_F05423g"/>
<dbReference type="Pfam" id="PF10173">
    <property type="entry name" value="Mit_KHE1"/>
    <property type="match status" value="1"/>
</dbReference>
<reference evidence="2 3" key="1">
    <citation type="journal article" date="2004" name="Nature">
        <title>Genome evolution in yeasts.</title>
        <authorList>
            <consortium name="Genolevures"/>
            <person name="Dujon B."/>
            <person name="Sherman D."/>
            <person name="Fischer G."/>
            <person name="Durrens P."/>
            <person name="Casaregola S."/>
            <person name="Lafontaine I."/>
            <person name="de Montigny J."/>
            <person name="Marck C."/>
            <person name="Neuveglise C."/>
            <person name="Talla E."/>
            <person name="Goffard N."/>
            <person name="Frangeul L."/>
            <person name="Aigle M."/>
            <person name="Anthouard V."/>
            <person name="Babour A."/>
            <person name="Barbe V."/>
            <person name="Barnay S."/>
            <person name="Blanchin S."/>
            <person name="Beckerich J.M."/>
            <person name="Beyne E."/>
            <person name="Bleykasten C."/>
            <person name="Boisrame A."/>
            <person name="Boyer J."/>
            <person name="Cattolico L."/>
            <person name="Confanioleri F."/>
            <person name="de Daruvar A."/>
            <person name="Despons L."/>
            <person name="Fabre E."/>
            <person name="Fairhead C."/>
            <person name="Ferry-Dumazet H."/>
            <person name="Groppi A."/>
            <person name="Hantraye F."/>
            <person name="Hennequin C."/>
            <person name="Jauniaux N."/>
            <person name="Joyet P."/>
            <person name="Kachouri R."/>
            <person name="Kerrest A."/>
            <person name="Koszul R."/>
            <person name="Lemaire M."/>
            <person name="Lesur I."/>
            <person name="Ma L."/>
            <person name="Muller H."/>
            <person name="Nicaud J.M."/>
            <person name="Nikolski M."/>
            <person name="Oztas S."/>
            <person name="Ozier-Kalogeropoulos O."/>
            <person name="Pellenz S."/>
            <person name="Potier S."/>
            <person name="Richard G.F."/>
            <person name="Straub M.L."/>
            <person name="Suleau A."/>
            <person name="Swennene D."/>
            <person name="Tekaia F."/>
            <person name="Wesolowski-Louvel M."/>
            <person name="Westhof E."/>
            <person name="Wirth B."/>
            <person name="Zeniou-Meyer M."/>
            <person name="Zivanovic I."/>
            <person name="Bolotin-Fukuhara M."/>
            <person name="Thierry A."/>
            <person name="Bouchier C."/>
            <person name="Caudron B."/>
            <person name="Scarpelli C."/>
            <person name="Gaillardin C."/>
            <person name="Weissenbach J."/>
            <person name="Wincker P."/>
            <person name="Souciet J.L."/>
        </authorList>
    </citation>
    <scope>NUCLEOTIDE SEQUENCE [LARGE SCALE GENOMIC DNA]</scope>
    <source>
        <strain evidence="3">ATCC 8585 / CBS 2359 / DSM 70799 / NBRC 1267 / NRRL Y-1140 / WM37</strain>
    </source>
</reference>
<organism evidence="2 3">
    <name type="scientific">Kluyveromyces lactis (strain ATCC 8585 / CBS 2359 / DSM 70799 / NBRC 1267 / NRRL Y-1140 / WM37)</name>
    <name type="common">Yeast</name>
    <name type="synonym">Candida sphaerica</name>
    <dbReference type="NCBI Taxonomy" id="284590"/>
    <lineage>
        <taxon>Eukaryota</taxon>
        <taxon>Fungi</taxon>
        <taxon>Dikarya</taxon>
        <taxon>Ascomycota</taxon>
        <taxon>Saccharomycotina</taxon>
        <taxon>Saccharomycetes</taxon>
        <taxon>Saccharomycetales</taxon>
        <taxon>Saccharomycetaceae</taxon>
        <taxon>Kluyveromyces</taxon>
    </lineage>
</organism>
<dbReference type="InterPro" id="IPR018786">
    <property type="entry name" value="Mit_KHE1"/>
</dbReference>
<proteinExistence type="predicted"/>
<keyword evidence="1" id="KW-0812">Transmembrane</keyword>
<feature type="transmembrane region" description="Helical" evidence="1">
    <location>
        <begin position="180"/>
        <end position="199"/>
    </location>
</feature>
<sequence length="296" mass="34127">MIKIRSFSAYSKAYNKSSTIQQYVNDPVKLLVIPITNKQSFIYFKYSNELLNKESALIRYETKLSQKAANLWYSVQASQKSYNKKIVSTVTKLLDQIPWTENSLRTIPSESYILKQIENGTKDNVTLNEYVKAKNDDSVISLKPKPIHVYFPRSVVDESTIIAQLKQLSKKGQQYHKKHALLCALGIPISLPLILIPVVPNVPGIYLTYRLYCNLKAYFGAKHLESLITSEEQKFEFINLEQYSDILKESKKEKHESDGEKLLLSEHDLDRVLDSLEIHEMSTDLRKAIRQESVHK</sequence>
<protein>
    <submittedName>
        <fullName evidence="2">KLLA0F05423p</fullName>
    </submittedName>
</protein>
<dbReference type="InParanoid" id="Q6CL63"/>
<evidence type="ECO:0000313" key="3">
    <source>
        <dbReference type="Proteomes" id="UP000000598"/>
    </source>
</evidence>
<dbReference type="GO" id="GO:0005743">
    <property type="term" value="C:mitochondrial inner membrane"/>
    <property type="evidence" value="ECO:0007669"/>
    <property type="project" value="TreeGrafter"/>
</dbReference>
<keyword evidence="1" id="KW-1133">Transmembrane helix</keyword>
<dbReference type="PaxDb" id="284590-Q6CL63"/>
<dbReference type="FunCoup" id="Q6CL63">
    <property type="interactions" value="11"/>
</dbReference>
<dbReference type="GO" id="GO:0006813">
    <property type="term" value="P:potassium ion transport"/>
    <property type="evidence" value="ECO:0007669"/>
    <property type="project" value="TreeGrafter"/>
</dbReference>
<dbReference type="OMA" id="PGFYLTY"/>